<dbReference type="Gene3D" id="2.60.40.1130">
    <property type="entry name" value="Rab geranylgeranyltransferase alpha-subunit, insert domain"/>
    <property type="match status" value="1"/>
</dbReference>
<dbReference type="Pfam" id="PF03714">
    <property type="entry name" value="PUD"/>
    <property type="match status" value="1"/>
</dbReference>
<feature type="domain" description="Glycoside hydrolase family 13 N-terminal" evidence="5">
    <location>
        <begin position="340"/>
        <end position="426"/>
    </location>
</feature>
<dbReference type="InterPro" id="IPR017853">
    <property type="entry name" value="GH"/>
</dbReference>
<feature type="domain" description="Alpha-1,6-glucosidases pullulanase-type C-terminal" evidence="7">
    <location>
        <begin position="951"/>
        <end position="1113"/>
    </location>
</feature>
<dbReference type="CDD" id="cd10315">
    <property type="entry name" value="CBM41_pullulanase"/>
    <property type="match status" value="1"/>
</dbReference>
<dbReference type="RefSeq" id="WP_086958880.1">
    <property type="nucleotide sequence ID" value="NZ_FUKS01000007.1"/>
</dbReference>
<gene>
    <name evidence="10" type="primary">pulA</name>
    <name evidence="10" type="ORF">CIK83_13330</name>
</gene>
<dbReference type="InterPro" id="IPR014756">
    <property type="entry name" value="Ig_E-set"/>
</dbReference>
<dbReference type="GeneID" id="303189903"/>
<keyword evidence="3" id="KW-0378">Hydrolase</keyword>
<dbReference type="InterPro" id="IPR024561">
    <property type="entry name" value="Pullul_strch_C"/>
</dbReference>
<dbReference type="InterPro" id="IPR041111">
    <property type="entry name" value="Pullulanase_Ins"/>
</dbReference>
<evidence type="ECO:0000259" key="7">
    <source>
        <dbReference type="Pfam" id="PF11852"/>
    </source>
</evidence>
<dbReference type="GO" id="GO:0030246">
    <property type="term" value="F:carbohydrate binding"/>
    <property type="evidence" value="ECO:0007669"/>
    <property type="project" value="InterPro"/>
</dbReference>
<dbReference type="Gene3D" id="2.60.40.1110">
    <property type="match status" value="1"/>
</dbReference>
<dbReference type="Pfam" id="PF02922">
    <property type="entry name" value="CBM_48"/>
    <property type="match status" value="1"/>
</dbReference>
<dbReference type="CDD" id="cd11341">
    <property type="entry name" value="AmyAc_Pullulanase_LD-like"/>
    <property type="match status" value="1"/>
</dbReference>
<comment type="similarity">
    <text evidence="1">Belongs to the glycosyl hydrolase 13 family.</text>
</comment>
<feature type="domain" description="Pullulanase carbohydrate-binding module 41" evidence="6">
    <location>
        <begin position="105"/>
        <end position="203"/>
    </location>
</feature>
<dbReference type="EMBL" id="QPGL01000002">
    <property type="protein sequence ID" value="RCS70413.1"/>
    <property type="molecule type" value="Genomic_DNA"/>
</dbReference>
<dbReference type="Gene3D" id="2.60.40.10">
    <property type="entry name" value="Immunoglobulins"/>
    <property type="match status" value="1"/>
</dbReference>
<dbReference type="SUPFAM" id="SSF81296">
    <property type="entry name" value="E set domains"/>
    <property type="match status" value="2"/>
</dbReference>
<dbReference type="SUPFAM" id="SSF49452">
    <property type="entry name" value="Starch-binding domain-like"/>
    <property type="match status" value="1"/>
</dbReference>
<keyword evidence="2" id="KW-0732">Signal</keyword>
<protein>
    <submittedName>
        <fullName evidence="10">Pullulanase-type alpha-1,6-glucosidase</fullName>
    </submittedName>
</protein>
<dbReference type="PANTHER" id="PTHR43002">
    <property type="entry name" value="GLYCOGEN DEBRANCHING ENZYME"/>
    <property type="match status" value="1"/>
</dbReference>
<dbReference type="SUPFAM" id="SSF51445">
    <property type="entry name" value="(Trans)glycosidases"/>
    <property type="match status" value="1"/>
</dbReference>
<dbReference type="InterPro" id="IPR011839">
    <property type="entry name" value="Pullul_strch"/>
</dbReference>
<dbReference type="GO" id="GO:0051060">
    <property type="term" value="F:pullulanase activity"/>
    <property type="evidence" value="ECO:0007669"/>
    <property type="project" value="InterPro"/>
</dbReference>
<accession>A0A368LJ72</accession>
<keyword evidence="11" id="KW-1185">Reference proteome</keyword>
<dbReference type="Pfam" id="PF11852">
    <property type="entry name" value="Pullul_strch_C"/>
    <property type="match status" value="1"/>
</dbReference>
<dbReference type="GO" id="GO:0005975">
    <property type="term" value="P:carbohydrate metabolic process"/>
    <property type="evidence" value="ECO:0007669"/>
    <property type="project" value="InterPro"/>
</dbReference>
<dbReference type="InterPro" id="IPR013780">
    <property type="entry name" value="Glyco_hydro_b"/>
</dbReference>
<proteinExistence type="inferred from homology"/>
<reference evidence="10 11" key="1">
    <citation type="journal article" date="2017" name="Elife">
        <title>Extensive horizontal gene transfer in cheese-associated bacteria.</title>
        <authorList>
            <person name="Bonham K.S."/>
            <person name="Wolfe B.E."/>
            <person name="Dutton R.J."/>
        </authorList>
    </citation>
    <scope>NUCLEOTIDE SEQUENCE [LARGE SCALE GENOMIC DNA]</scope>
    <source>
        <strain evidence="10 11">JB196</strain>
    </source>
</reference>
<evidence type="ECO:0000259" key="9">
    <source>
        <dbReference type="Pfam" id="PF18494"/>
    </source>
</evidence>
<evidence type="ECO:0000259" key="6">
    <source>
        <dbReference type="Pfam" id="PF03714"/>
    </source>
</evidence>
<keyword evidence="4" id="KW-0326">Glycosidase</keyword>
<dbReference type="InterPro" id="IPR040671">
    <property type="entry name" value="Pullulanase_N2"/>
</dbReference>
<dbReference type="Gene3D" id="2.60.40.1180">
    <property type="entry name" value="Golgi alpha-mannosidase II"/>
    <property type="match status" value="1"/>
</dbReference>
<dbReference type="Pfam" id="PF18494">
    <property type="entry name" value="Pullulanase_Ins"/>
    <property type="match status" value="1"/>
</dbReference>
<evidence type="ECO:0000256" key="1">
    <source>
        <dbReference type="ARBA" id="ARBA00008061"/>
    </source>
</evidence>
<evidence type="ECO:0000256" key="3">
    <source>
        <dbReference type="ARBA" id="ARBA00022801"/>
    </source>
</evidence>
<evidence type="ECO:0000256" key="2">
    <source>
        <dbReference type="ARBA" id="ARBA00022729"/>
    </source>
</evidence>
<dbReference type="SUPFAM" id="SSF51011">
    <property type="entry name" value="Glycosyl hydrolase domain"/>
    <property type="match status" value="1"/>
</dbReference>
<evidence type="ECO:0000256" key="4">
    <source>
        <dbReference type="ARBA" id="ARBA00023295"/>
    </source>
</evidence>
<feature type="domain" description="Pullulanase N2" evidence="8">
    <location>
        <begin position="218"/>
        <end position="329"/>
    </location>
</feature>
<dbReference type="InterPro" id="IPR004193">
    <property type="entry name" value="Glyco_hydro_13_N"/>
</dbReference>
<dbReference type="NCBIfam" id="TIGR02103">
    <property type="entry name" value="pullul_strch"/>
    <property type="match status" value="1"/>
</dbReference>
<sequence length="1130" mass="125757">MQFSQRECVQHRFFKKKPYRYKFKTLMLPILTTGFLIGCNDASDETNHDPDTPATENYFDTTTPPNFDIVLPKTNGPIAKLAGSEPVADPIAPSENQAVVYFVTKPDINADYSQYSLYTWNDGNCDRADSTWLKDWSDISNTPTGIDQYGPYWQLPLKEGDRDCLNIIIRDADLNNQLGSDARPSLSKSNHNIALISGSTTAYPNREEAYLQLSGIANAQAHLISGNQLVWKNAPTTASEYRLYVSLDAKIELNDRYQYTQPYVVMTPSSLTAEQQIKFPQLNKDSVTLSLNDELNIRNIIKAQLVAIAVDNEGNVLAGTQIQTANSLDALFSSNAQTVELGSTIQENGQTQFQVWAPSAQNIVLVLFDDDKKERGRLQMDYNANNGVWSVTTNKATSGSYYLYDTTVFHPASQKIEHYEVSDPYSLSLSTNSVYSQVVNLDAPELKPQGWDNLQRPVKQDNPADFIIYESHVRDFSAQDQSTPANYRGKYLAFNQQDSVPVKHMQSLSQSGVTHLHLLPIFDIATINESKDKVANIDQPFSKLCQVNNKIESSEFAHYCSSGLSITEVLATLTESDSSDHPAVQSLNRLISETDSFNWGYDPFHYTAPEGSYSTNPEGTQRIVETRQMIQAIKNNIGMNVVMDVVYNHTNSAGPDNHTSVLDKIVPWYYNRLNPITGTVENSTCCSNTAPEHAMMGKLIRDSLVVWAREYKIDAFRFDLMAHHPLAQIQDALKAVQAVDPKIYFYGEGWNFGEVADDALFVQASQAHLAGTGIGSFSDRLRDAVRGGSPFDSQEGIRKTQGFGNGAWVQPNDITEQALSDALHNTDLVRLGMAGNLKAFQFIDANDTLVSGDHVDYNGQPAGYAQDPTEIQNYVSKHDNQTLWDNNQYKIAYKASLDERVRMQAVSLATAMLGQGVPFTHMGSEILRSKSMQRDSYDSGDWFNKVDFTLHDNNWDKGLPRQDKDGENYSIITQVIDTHSVSAKPSHQEIAKMVDYYQDLAKLRHTYPLLRLGKGKEVIKRIAFHNTGSAQIPGLIVMSIDNGTNVSDFTHETSSHDQLDGLIVTINASPNPITFTLPVTGFVLSSVYQSDLAQGVLIKGSTLTLPAWTPAVLELPRQDERGIGIPVSMN</sequence>
<evidence type="ECO:0000259" key="8">
    <source>
        <dbReference type="Pfam" id="PF17967"/>
    </source>
</evidence>
<feature type="domain" description="Pullulanase Ins" evidence="9">
    <location>
        <begin position="524"/>
        <end position="597"/>
    </location>
</feature>
<dbReference type="Pfam" id="PF17967">
    <property type="entry name" value="Pullulanase_N2"/>
    <property type="match status" value="1"/>
</dbReference>
<dbReference type="CDD" id="cd02860">
    <property type="entry name" value="E_set_Pullulanase"/>
    <property type="match status" value="1"/>
</dbReference>
<dbReference type="Gene3D" id="3.20.20.80">
    <property type="entry name" value="Glycosidases"/>
    <property type="match status" value="1"/>
</dbReference>
<comment type="caution">
    <text evidence="10">The sequence shown here is derived from an EMBL/GenBank/DDBJ whole genome shotgun (WGS) entry which is preliminary data.</text>
</comment>
<dbReference type="InterPro" id="IPR005323">
    <property type="entry name" value="CBM41_pullulanase"/>
</dbReference>
<evidence type="ECO:0000313" key="11">
    <source>
        <dbReference type="Proteomes" id="UP000252479"/>
    </source>
</evidence>
<evidence type="ECO:0000259" key="5">
    <source>
        <dbReference type="Pfam" id="PF02922"/>
    </source>
</evidence>
<dbReference type="AlphaFoldDB" id="A0A368LJ72"/>
<dbReference type="Proteomes" id="UP000252479">
    <property type="component" value="Unassembled WGS sequence"/>
</dbReference>
<name>A0A368LJ72_9VIBR</name>
<dbReference type="InterPro" id="IPR013783">
    <property type="entry name" value="Ig-like_fold"/>
</dbReference>
<evidence type="ECO:0000313" key="10">
    <source>
        <dbReference type="EMBL" id="RCS70413.1"/>
    </source>
</evidence>
<organism evidence="10 11">
    <name type="scientific">Vibrio casei</name>
    <dbReference type="NCBI Taxonomy" id="673372"/>
    <lineage>
        <taxon>Bacteria</taxon>
        <taxon>Pseudomonadati</taxon>
        <taxon>Pseudomonadota</taxon>
        <taxon>Gammaproteobacteria</taxon>
        <taxon>Vibrionales</taxon>
        <taxon>Vibrionaceae</taxon>
        <taxon>Vibrio</taxon>
    </lineage>
</organism>
<dbReference type="InterPro" id="IPR013784">
    <property type="entry name" value="Carb-bd-like_fold"/>
</dbReference>